<gene>
    <name evidence="1" type="ORF">Fmac_023927</name>
</gene>
<name>A0ABD1LMX2_9FABA</name>
<keyword evidence="2" id="KW-1185">Reference proteome</keyword>
<protein>
    <submittedName>
        <fullName evidence="1">Uncharacterized protein</fullName>
    </submittedName>
</protein>
<dbReference type="Proteomes" id="UP001603857">
    <property type="component" value="Unassembled WGS sequence"/>
</dbReference>
<evidence type="ECO:0000313" key="2">
    <source>
        <dbReference type="Proteomes" id="UP001603857"/>
    </source>
</evidence>
<proteinExistence type="predicted"/>
<organism evidence="1 2">
    <name type="scientific">Flemingia macrophylla</name>
    <dbReference type="NCBI Taxonomy" id="520843"/>
    <lineage>
        <taxon>Eukaryota</taxon>
        <taxon>Viridiplantae</taxon>
        <taxon>Streptophyta</taxon>
        <taxon>Embryophyta</taxon>
        <taxon>Tracheophyta</taxon>
        <taxon>Spermatophyta</taxon>
        <taxon>Magnoliopsida</taxon>
        <taxon>eudicotyledons</taxon>
        <taxon>Gunneridae</taxon>
        <taxon>Pentapetalae</taxon>
        <taxon>rosids</taxon>
        <taxon>fabids</taxon>
        <taxon>Fabales</taxon>
        <taxon>Fabaceae</taxon>
        <taxon>Papilionoideae</taxon>
        <taxon>50 kb inversion clade</taxon>
        <taxon>NPAAA clade</taxon>
        <taxon>indigoferoid/millettioid clade</taxon>
        <taxon>Phaseoleae</taxon>
        <taxon>Flemingia</taxon>
    </lineage>
</organism>
<comment type="caution">
    <text evidence="1">The sequence shown here is derived from an EMBL/GenBank/DDBJ whole genome shotgun (WGS) entry which is preliminary data.</text>
</comment>
<accession>A0ABD1LMX2</accession>
<reference evidence="1 2" key="1">
    <citation type="submission" date="2024-08" db="EMBL/GenBank/DDBJ databases">
        <title>Insights into the chromosomal genome structure of Flemingia macrophylla.</title>
        <authorList>
            <person name="Ding Y."/>
            <person name="Zhao Y."/>
            <person name="Bi W."/>
            <person name="Wu M."/>
            <person name="Zhao G."/>
            <person name="Gong Y."/>
            <person name="Li W."/>
            <person name="Zhang P."/>
        </authorList>
    </citation>
    <scope>NUCLEOTIDE SEQUENCE [LARGE SCALE GENOMIC DNA]</scope>
    <source>
        <strain evidence="1">DYQJB</strain>
        <tissue evidence="1">Leaf</tissue>
    </source>
</reference>
<dbReference type="EMBL" id="JBGMDY010000008">
    <property type="protein sequence ID" value="KAL2324869.1"/>
    <property type="molecule type" value="Genomic_DNA"/>
</dbReference>
<dbReference type="AlphaFoldDB" id="A0ABD1LMX2"/>
<evidence type="ECO:0000313" key="1">
    <source>
        <dbReference type="EMBL" id="KAL2324869.1"/>
    </source>
</evidence>
<sequence length="56" mass="6281">MLSPSSQDYLSLPCLIRRLELESKRRKISASEASRLLVGGFEPSSRPQAKHITKVI</sequence>